<evidence type="ECO:0000256" key="1">
    <source>
        <dbReference type="ARBA" id="ARBA00022679"/>
    </source>
</evidence>
<protein>
    <recommendedName>
        <fullName evidence="4">Corrinoid adenosyltransferase</fullName>
        <ecNumber evidence="4">2.5.1.17</ecNumber>
    </recommendedName>
    <alternativeName>
        <fullName evidence="4">Cob(II)alamin adenosyltransferase</fullName>
    </alternativeName>
    <alternativeName>
        <fullName evidence="4">Cob(II)yrinic acid a,c-diamide adenosyltransferase</fullName>
    </alternativeName>
    <alternativeName>
        <fullName evidence="4">Cobinamide/cobalamin adenosyltransferase</fullName>
    </alternativeName>
</protein>
<dbReference type="InterPro" id="IPR029499">
    <property type="entry name" value="PduO-typ"/>
</dbReference>
<comment type="catalytic activity">
    <reaction evidence="4">
        <text>2 cob(II)alamin + reduced [electron-transfer flavoprotein] + 2 ATP = 2 adenosylcob(III)alamin + 2 triphosphate + oxidized [electron-transfer flavoprotein] + 3 H(+)</text>
        <dbReference type="Rhea" id="RHEA:28671"/>
        <dbReference type="Rhea" id="RHEA-COMP:10685"/>
        <dbReference type="Rhea" id="RHEA-COMP:10686"/>
        <dbReference type="ChEBI" id="CHEBI:15378"/>
        <dbReference type="ChEBI" id="CHEBI:16304"/>
        <dbReference type="ChEBI" id="CHEBI:18036"/>
        <dbReference type="ChEBI" id="CHEBI:18408"/>
        <dbReference type="ChEBI" id="CHEBI:30616"/>
        <dbReference type="ChEBI" id="CHEBI:57692"/>
        <dbReference type="ChEBI" id="CHEBI:58307"/>
        <dbReference type="EC" id="2.5.1.17"/>
    </reaction>
</comment>
<organism evidence="6 7">
    <name type="scientific">Terrybacteria sp. (strain RIFCSPHIGHO2_01_FULL_58_15)</name>
    <dbReference type="NCBI Taxonomy" id="1802363"/>
    <lineage>
        <taxon>Bacteria</taxon>
        <taxon>Candidatus Terryibacteriota</taxon>
    </lineage>
</organism>
<evidence type="ECO:0000313" key="6">
    <source>
        <dbReference type="EMBL" id="OHA50017.1"/>
    </source>
</evidence>
<dbReference type="UniPathway" id="UPA00148">
    <property type="reaction ID" value="UER00233"/>
</dbReference>
<dbReference type="SUPFAM" id="SSF89028">
    <property type="entry name" value="Cobalamin adenosyltransferase-like"/>
    <property type="match status" value="1"/>
</dbReference>
<proteinExistence type="inferred from homology"/>
<dbReference type="EC" id="2.5.1.17" evidence="4"/>
<evidence type="ECO:0000313" key="7">
    <source>
        <dbReference type="Proteomes" id="UP000178690"/>
    </source>
</evidence>
<comment type="catalytic activity">
    <reaction evidence="4">
        <text>2 cob(II)yrinate a,c diamide + reduced [electron-transfer flavoprotein] + 2 ATP = 2 adenosylcob(III)yrinate a,c-diamide + 2 triphosphate + oxidized [electron-transfer flavoprotein] + 3 H(+)</text>
        <dbReference type="Rhea" id="RHEA:11528"/>
        <dbReference type="Rhea" id="RHEA-COMP:10685"/>
        <dbReference type="Rhea" id="RHEA-COMP:10686"/>
        <dbReference type="ChEBI" id="CHEBI:15378"/>
        <dbReference type="ChEBI" id="CHEBI:18036"/>
        <dbReference type="ChEBI" id="CHEBI:30616"/>
        <dbReference type="ChEBI" id="CHEBI:57692"/>
        <dbReference type="ChEBI" id="CHEBI:58307"/>
        <dbReference type="ChEBI" id="CHEBI:58503"/>
        <dbReference type="ChEBI" id="CHEBI:58537"/>
        <dbReference type="EC" id="2.5.1.17"/>
    </reaction>
</comment>
<dbReference type="GO" id="GO:0009236">
    <property type="term" value="P:cobalamin biosynthetic process"/>
    <property type="evidence" value="ECO:0007669"/>
    <property type="project" value="UniProtKB-UniRule"/>
</dbReference>
<keyword evidence="4" id="KW-0169">Cobalamin biosynthesis</keyword>
<dbReference type="Gene3D" id="1.20.1200.10">
    <property type="entry name" value="Cobalamin adenosyltransferase-like"/>
    <property type="match status" value="1"/>
</dbReference>
<dbReference type="Pfam" id="PF01923">
    <property type="entry name" value="Cob_adeno_trans"/>
    <property type="match status" value="1"/>
</dbReference>
<sequence length="193" mass="21193">MPKSYTRTGDDGTTGRFGGARLKKSSPLIAVLGALDEANAAIGLARALSQHEPSDELDERLEKLQHLLFRIGADLSTSLDHTDPRAPRLIAADTREIEKAIDTLDVKLGELRKFILPGGTPAASALHLSRAIVRRAERAAIHAREAGESFNPEILPYLNRLSSYLFALARWANKQKGAEEKHPHYRAEQSQSP</sequence>
<accession>A0A1G2PNW8</accession>
<dbReference type="EMBL" id="MHST01000002">
    <property type="protein sequence ID" value="OHA50017.1"/>
    <property type="molecule type" value="Genomic_DNA"/>
</dbReference>
<dbReference type="InterPro" id="IPR016030">
    <property type="entry name" value="CblAdoTrfase-like"/>
</dbReference>
<keyword evidence="1 4" id="KW-0808">Transferase</keyword>
<keyword evidence="2 4" id="KW-0547">Nucleotide-binding</keyword>
<dbReference type="STRING" id="1802363.A2682_02010"/>
<dbReference type="NCBIfam" id="TIGR00636">
    <property type="entry name" value="PduO_Nterm"/>
    <property type="match status" value="1"/>
</dbReference>
<evidence type="ECO:0000259" key="5">
    <source>
        <dbReference type="Pfam" id="PF01923"/>
    </source>
</evidence>
<comment type="similarity">
    <text evidence="4">Belongs to the Cob(I)alamin adenosyltransferase family.</text>
</comment>
<comment type="pathway">
    <text evidence="4">Cofactor biosynthesis; adenosylcobalamin biosynthesis; adenosylcobalamin from cob(II)yrinate a,c-diamide: step 2/7.</text>
</comment>
<dbReference type="GO" id="GO:0008817">
    <property type="term" value="F:corrinoid adenosyltransferase activity"/>
    <property type="evidence" value="ECO:0007669"/>
    <property type="project" value="UniProtKB-UniRule"/>
</dbReference>
<feature type="domain" description="Cobalamin adenosyltransferase-like" evidence="5">
    <location>
        <begin position="5"/>
        <end position="172"/>
    </location>
</feature>
<keyword evidence="3 4" id="KW-0067">ATP-binding</keyword>
<dbReference type="InterPro" id="IPR036451">
    <property type="entry name" value="CblAdoTrfase-like_sf"/>
</dbReference>
<dbReference type="PANTHER" id="PTHR12213">
    <property type="entry name" value="CORRINOID ADENOSYLTRANSFERASE"/>
    <property type="match status" value="1"/>
</dbReference>
<reference evidence="6 7" key="1">
    <citation type="journal article" date="2016" name="Nat. Commun.">
        <title>Thousands of microbial genomes shed light on interconnected biogeochemical processes in an aquifer system.</title>
        <authorList>
            <person name="Anantharaman K."/>
            <person name="Brown C.T."/>
            <person name="Hug L.A."/>
            <person name="Sharon I."/>
            <person name="Castelle C.J."/>
            <person name="Probst A.J."/>
            <person name="Thomas B.C."/>
            <person name="Singh A."/>
            <person name="Wilkins M.J."/>
            <person name="Karaoz U."/>
            <person name="Brodie E.L."/>
            <person name="Williams K.H."/>
            <person name="Hubbard S.S."/>
            <person name="Banfield J.F."/>
        </authorList>
    </citation>
    <scope>NUCLEOTIDE SEQUENCE [LARGE SCALE GENOMIC DNA]</scope>
    <source>
        <strain evidence="7">RIFCSPHIGHO2_01_FULL_58_15</strain>
    </source>
</reference>
<dbReference type="Proteomes" id="UP000178690">
    <property type="component" value="Unassembled WGS sequence"/>
</dbReference>
<dbReference type="GO" id="GO:0005524">
    <property type="term" value="F:ATP binding"/>
    <property type="evidence" value="ECO:0007669"/>
    <property type="project" value="UniProtKB-UniRule"/>
</dbReference>
<evidence type="ECO:0000256" key="3">
    <source>
        <dbReference type="ARBA" id="ARBA00022840"/>
    </source>
</evidence>
<evidence type="ECO:0000256" key="4">
    <source>
        <dbReference type="RuleBase" id="RU366026"/>
    </source>
</evidence>
<dbReference type="AlphaFoldDB" id="A0A1G2PNW8"/>
<name>A0A1G2PNW8_TERXR</name>
<evidence type="ECO:0000256" key="2">
    <source>
        <dbReference type="ARBA" id="ARBA00022741"/>
    </source>
</evidence>
<gene>
    <name evidence="6" type="ORF">A2682_02010</name>
</gene>
<dbReference type="PANTHER" id="PTHR12213:SF0">
    <property type="entry name" value="CORRINOID ADENOSYLTRANSFERASE MMAB"/>
    <property type="match status" value="1"/>
</dbReference>
<comment type="caution">
    <text evidence="6">The sequence shown here is derived from an EMBL/GenBank/DDBJ whole genome shotgun (WGS) entry which is preliminary data.</text>
</comment>